<name>A0A8T2GHJ0_ARASU</name>
<dbReference type="OrthoDB" id="1109614at2759"/>
<evidence type="ECO:0000313" key="2">
    <source>
        <dbReference type="EMBL" id="KAG7644161.1"/>
    </source>
</evidence>
<evidence type="ECO:0008006" key="4">
    <source>
        <dbReference type="Google" id="ProtNLM"/>
    </source>
</evidence>
<feature type="transmembrane region" description="Helical" evidence="1">
    <location>
        <begin position="229"/>
        <end position="251"/>
    </location>
</feature>
<dbReference type="EMBL" id="JAEFBJ010000002">
    <property type="protein sequence ID" value="KAG7644161.1"/>
    <property type="molecule type" value="Genomic_DNA"/>
</dbReference>
<accession>A0A8T2GHJ0</accession>
<dbReference type="AlphaFoldDB" id="A0A8T2GHJ0"/>
<dbReference type="Proteomes" id="UP000694251">
    <property type="component" value="Chromosome 2"/>
</dbReference>
<evidence type="ECO:0000256" key="1">
    <source>
        <dbReference type="SAM" id="Phobius"/>
    </source>
</evidence>
<keyword evidence="1" id="KW-1133">Transmembrane helix</keyword>
<keyword evidence="1" id="KW-0812">Transmembrane</keyword>
<keyword evidence="1" id="KW-0472">Membrane</keyword>
<evidence type="ECO:0000313" key="3">
    <source>
        <dbReference type="Proteomes" id="UP000694251"/>
    </source>
</evidence>
<proteinExistence type="predicted"/>
<keyword evidence="3" id="KW-1185">Reference proteome</keyword>
<organism evidence="2 3">
    <name type="scientific">Arabidopsis suecica</name>
    <name type="common">Swedish thale-cress</name>
    <name type="synonym">Cardaminopsis suecica</name>
    <dbReference type="NCBI Taxonomy" id="45249"/>
    <lineage>
        <taxon>Eukaryota</taxon>
        <taxon>Viridiplantae</taxon>
        <taxon>Streptophyta</taxon>
        <taxon>Embryophyta</taxon>
        <taxon>Tracheophyta</taxon>
        <taxon>Spermatophyta</taxon>
        <taxon>Magnoliopsida</taxon>
        <taxon>eudicotyledons</taxon>
        <taxon>Gunneridae</taxon>
        <taxon>Pentapetalae</taxon>
        <taxon>rosids</taxon>
        <taxon>malvids</taxon>
        <taxon>Brassicales</taxon>
        <taxon>Brassicaceae</taxon>
        <taxon>Camelineae</taxon>
        <taxon>Arabidopsis</taxon>
    </lineage>
</organism>
<sequence>MGFGRDNVKGSYKVVRIFRDPTYCDILDVNTGEWRRLWKPRRYKVDDVALDLHTEEFHDVRRPPLPKGIMYEAQIVNTGDRLAIAMPVSHPLHQFELEIWSMDGQKETWSKTHSISLASLGIEESRSFTPVTLFKQKQGDVLFYDDEGLLFKYISEKDKLQSLPEDISVISPYVENLVPLPAIQVELRTGITCLYPETETTDGMQPTSVDEYLRKEIRDLGTWLWKKKILMLVCFLLLYLWKPLVTLYFIMRMVLRVYFGWGI</sequence>
<reference evidence="2 3" key="1">
    <citation type="submission" date="2020-12" db="EMBL/GenBank/DDBJ databases">
        <title>Concerted genomic and epigenomic changes stabilize Arabidopsis allopolyploids.</title>
        <authorList>
            <person name="Chen Z."/>
        </authorList>
    </citation>
    <scope>NUCLEOTIDE SEQUENCE [LARGE SCALE GENOMIC DNA]</scope>
    <source>
        <strain evidence="2">As9502</strain>
        <tissue evidence="2">Leaf</tissue>
    </source>
</reference>
<comment type="caution">
    <text evidence="2">The sequence shown here is derived from an EMBL/GenBank/DDBJ whole genome shotgun (WGS) entry which is preliminary data.</text>
</comment>
<protein>
    <recommendedName>
        <fullName evidence="4">F-box associated domain-containing protein</fullName>
    </recommendedName>
</protein>
<gene>
    <name evidence="2" type="ORF">ISN44_As02g038860</name>
</gene>